<dbReference type="InterPro" id="IPR039353">
    <property type="entry name" value="TF_Adf1"/>
</dbReference>
<dbReference type="PANTHER" id="PTHR12243:SF67">
    <property type="entry name" value="COREPRESSOR OF PANGOLIN, ISOFORM A-RELATED"/>
    <property type="match status" value="1"/>
</dbReference>
<dbReference type="AlphaFoldDB" id="A0AA47MC51"/>
<dbReference type="EMBL" id="JAOPHQ010004868">
    <property type="protein sequence ID" value="KAK0137550.1"/>
    <property type="molecule type" value="Genomic_DNA"/>
</dbReference>
<dbReference type="Pfam" id="PF10545">
    <property type="entry name" value="MADF_DNA_bdg"/>
    <property type="match status" value="1"/>
</dbReference>
<dbReference type="PROSITE" id="PS51029">
    <property type="entry name" value="MADF"/>
    <property type="match status" value="1"/>
</dbReference>
<organism evidence="3 4">
    <name type="scientific">Merluccius polli</name>
    <name type="common">Benguela hake</name>
    <name type="synonym">Merluccius cadenati</name>
    <dbReference type="NCBI Taxonomy" id="89951"/>
    <lineage>
        <taxon>Eukaryota</taxon>
        <taxon>Metazoa</taxon>
        <taxon>Chordata</taxon>
        <taxon>Craniata</taxon>
        <taxon>Vertebrata</taxon>
        <taxon>Euteleostomi</taxon>
        <taxon>Actinopterygii</taxon>
        <taxon>Neopterygii</taxon>
        <taxon>Teleostei</taxon>
        <taxon>Neoteleostei</taxon>
        <taxon>Acanthomorphata</taxon>
        <taxon>Zeiogadaria</taxon>
        <taxon>Gadariae</taxon>
        <taxon>Gadiformes</taxon>
        <taxon>Gadoidei</taxon>
        <taxon>Merlucciidae</taxon>
        <taxon>Merluccius</taxon>
    </lineage>
</organism>
<dbReference type="SMART" id="SM00595">
    <property type="entry name" value="MADF"/>
    <property type="match status" value="1"/>
</dbReference>
<dbReference type="InterPro" id="IPR006578">
    <property type="entry name" value="MADF-dom"/>
</dbReference>
<accession>A0AA47MC51</accession>
<protein>
    <recommendedName>
        <fullName evidence="2">MADF domain-containing protein</fullName>
    </recommendedName>
</protein>
<proteinExistence type="predicted"/>
<reference evidence="3" key="1">
    <citation type="journal article" date="2023" name="Front. Mar. Sci.">
        <title>A new Merluccius polli reference genome to investigate the effects of global change in West African waters.</title>
        <authorList>
            <person name="Mateo J.L."/>
            <person name="Blanco-Fernandez C."/>
            <person name="Garcia-Vazquez E."/>
            <person name="Machado-Schiaffino G."/>
        </authorList>
    </citation>
    <scope>NUCLEOTIDE SEQUENCE</scope>
    <source>
        <strain evidence="3">C29</strain>
        <tissue evidence="3">Fin</tissue>
    </source>
</reference>
<evidence type="ECO:0000256" key="1">
    <source>
        <dbReference type="SAM" id="MobiDB-lite"/>
    </source>
</evidence>
<feature type="region of interest" description="Disordered" evidence="1">
    <location>
        <begin position="138"/>
        <end position="187"/>
    </location>
</feature>
<feature type="region of interest" description="Disordered" evidence="1">
    <location>
        <begin position="260"/>
        <end position="284"/>
    </location>
</feature>
<gene>
    <name evidence="3" type="ORF">N1851_026246</name>
</gene>
<dbReference type="Proteomes" id="UP001174136">
    <property type="component" value="Unassembled WGS sequence"/>
</dbReference>
<sequence length="284" mass="32748">MKNSRKFNWMTADSQDETTMTAAKKAKEMGKWTHEAETRFVEMWQQYPVLYDVTSKDYHDRVKKEKCWQEIAVDLELPVAELQLKAASLRTQYGKILRPKASGSGYKDATPRQIWIKRTLGFLRPYMSHRTSQTTLNAMEEDNEDQEGEDEVPSEPSEPSTNPTLPLVVQEQSSRGTARNKARATKGKACDLEAEKVEILRAVSQTMLGTRQDVDEAFGRQVACELKQVQDQLSRMQLRRNIMQMIYDVQESEHRAARYPQASWQGNPTAQHHNSNMSRQYTEL</sequence>
<evidence type="ECO:0000313" key="4">
    <source>
        <dbReference type="Proteomes" id="UP001174136"/>
    </source>
</evidence>
<dbReference type="PANTHER" id="PTHR12243">
    <property type="entry name" value="MADF DOMAIN TRANSCRIPTION FACTOR"/>
    <property type="match status" value="1"/>
</dbReference>
<evidence type="ECO:0000313" key="3">
    <source>
        <dbReference type="EMBL" id="KAK0137550.1"/>
    </source>
</evidence>
<keyword evidence="4" id="KW-1185">Reference proteome</keyword>
<comment type="caution">
    <text evidence="3">The sequence shown here is derived from an EMBL/GenBank/DDBJ whole genome shotgun (WGS) entry which is preliminary data.</text>
</comment>
<feature type="compositionally biased region" description="Acidic residues" evidence="1">
    <location>
        <begin position="139"/>
        <end position="153"/>
    </location>
</feature>
<feature type="compositionally biased region" description="Polar residues" evidence="1">
    <location>
        <begin position="262"/>
        <end position="284"/>
    </location>
</feature>
<name>A0AA47MC51_MERPO</name>
<evidence type="ECO:0000259" key="2">
    <source>
        <dbReference type="PROSITE" id="PS51029"/>
    </source>
</evidence>
<feature type="domain" description="MADF" evidence="2">
    <location>
        <begin position="39"/>
        <end position="128"/>
    </location>
</feature>